<dbReference type="KEGG" id="nsm:JO391_00655"/>
<keyword evidence="5" id="KW-1185">Reference proteome</keyword>
<evidence type="ECO:0000256" key="1">
    <source>
        <dbReference type="ARBA" id="ARBA00006484"/>
    </source>
</evidence>
<dbReference type="CDD" id="cd05374">
    <property type="entry name" value="17beta-HSD-like_SDR_c"/>
    <property type="match status" value="1"/>
</dbReference>
<gene>
    <name evidence="4" type="ORF">JO391_00655</name>
</gene>
<dbReference type="Proteomes" id="UP000826300">
    <property type="component" value="Chromosome"/>
</dbReference>
<evidence type="ECO:0000313" key="5">
    <source>
        <dbReference type="Proteomes" id="UP000826300"/>
    </source>
</evidence>
<dbReference type="RefSeq" id="WP_220662301.1">
    <property type="nucleotide sequence ID" value="NZ_CP069370.1"/>
</dbReference>
<dbReference type="PRINTS" id="PR00081">
    <property type="entry name" value="GDHRDH"/>
</dbReference>
<dbReference type="PANTHER" id="PTHR44169:SF6">
    <property type="entry name" value="NADPH-DEPENDENT 1-ACYLDIHYDROXYACETONE PHOSPHATE REDUCTASE"/>
    <property type="match status" value="1"/>
</dbReference>
<dbReference type="PROSITE" id="PS00061">
    <property type="entry name" value="ADH_SHORT"/>
    <property type="match status" value="1"/>
</dbReference>
<dbReference type="InterPro" id="IPR036291">
    <property type="entry name" value="NAD(P)-bd_dom_sf"/>
</dbReference>
<dbReference type="GO" id="GO:0016491">
    <property type="term" value="F:oxidoreductase activity"/>
    <property type="evidence" value="ECO:0007669"/>
    <property type="project" value="UniProtKB-KW"/>
</dbReference>
<evidence type="ECO:0000256" key="2">
    <source>
        <dbReference type="ARBA" id="ARBA00023002"/>
    </source>
</evidence>
<dbReference type="InterPro" id="IPR002347">
    <property type="entry name" value="SDR_fam"/>
</dbReference>
<evidence type="ECO:0000313" key="4">
    <source>
        <dbReference type="EMBL" id="QYZ70085.1"/>
    </source>
</evidence>
<name>A0A8G0ZVB4_9RHOB</name>
<dbReference type="InterPro" id="IPR020904">
    <property type="entry name" value="Sc_DH/Rdtase_CS"/>
</dbReference>
<sequence length="279" mass="30782">MRATGQGRSVVITGCSSGIGLDAARGLRMRGWRVLATCRQEADCERLRGEGFESFRLDYADEASVALGAEMALGLTNGRLDALYNNGAFACPAAVEDIPRGLLREIFEVNLFGYHDLARRVIPAMRAQGRGRIVNCSSVLGLVGVKWRGAYVATKFAMEGLTDVLRMEMKGTGIEVILIEPGPITSSIRANAIPHFERWIDWKSSARSDEYNALLHRLYESRGPDRFELPASAVTTKLVHALESPRPKARYYVTTPTWISGIARRLLPTRGLDWLVSKG</sequence>
<reference evidence="4" key="1">
    <citation type="submission" date="2021-02" db="EMBL/GenBank/DDBJ databases">
        <title>Rhodobacter shimadae sp. nov., an aerobic anoxygenic phototrophic bacterium isolated from a hot spring.</title>
        <authorList>
            <person name="Muramatsu S."/>
            <person name="Haruta S."/>
            <person name="Hirose S."/>
            <person name="Hanada S."/>
        </authorList>
    </citation>
    <scope>NUCLEOTIDE SEQUENCE</scope>
    <source>
        <strain evidence="4">N10</strain>
    </source>
</reference>
<organism evidence="4 5">
    <name type="scientific">Neotabrizicola shimadae</name>
    <dbReference type="NCBI Taxonomy" id="2807096"/>
    <lineage>
        <taxon>Bacteria</taxon>
        <taxon>Pseudomonadati</taxon>
        <taxon>Pseudomonadota</taxon>
        <taxon>Alphaproteobacteria</taxon>
        <taxon>Rhodobacterales</taxon>
        <taxon>Paracoccaceae</taxon>
        <taxon>Neotabrizicola</taxon>
    </lineage>
</organism>
<protein>
    <submittedName>
        <fullName evidence="4">SDR family NAD(P)-dependent oxidoreductase</fullName>
    </submittedName>
</protein>
<dbReference type="PANTHER" id="PTHR44169">
    <property type="entry name" value="NADPH-DEPENDENT 1-ACYLDIHYDROXYACETONE PHOSPHATE REDUCTASE"/>
    <property type="match status" value="1"/>
</dbReference>
<dbReference type="EMBL" id="CP069370">
    <property type="protein sequence ID" value="QYZ70085.1"/>
    <property type="molecule type" value="Genomic_DNA"/>
</dbReference>
<comment type="similarity">
    <text evidence="1 3">Belongs to the short-chain dehydrogenases/reductases (SDR) family.</text>
</comment>
<dbReference type="Pfam" id="PF00106">
    <property type="entry name" value="adh_short"/>
    <property type="match status" value="1"/>
</dbReference>
<keyword evidence="2" id="KW-0560">Oxidoreductase</keyword>
<evidence type="ECO:0000256" key="3">
    <source>
        <dbReference type="RuleBase" id="RU000363"/>
    </source>
</evidence>
<dbReference type="SUPFAM" id="SSF51735">
    <property type="entry name" value="NAD(P)-binding Rossmann-fold domains"/>
    <property type="match status" value="1"/>
</dbReference>
<dbReference type="AlphaFoldDB" id="A0A8G0ZVB4"/>
<accession>A0A8G0ZVB4</accession>
<proteinExistence type="inferred from homology"/>
<dbReference type="PRINTS" id="PR00080">
    <property type="entry name" value="SDRFAMILY"/>
</dbReference>
<dbReference type="Gene3D" id="3.40.50.720">
    <property type="entry name" value="NAD(P)-binding Rossmann-like Domain"/>
    <property type="match status" value="1"/>
</dbReference>